<evidence type="ECO:0000256" key="6">
    <source>
        <dbReference type="SAM" id="MobiDB-lite"/>
    </source>
</evidence>
<dbReference type="GO" id="GO:0003682">
    <property type="term" value="F:chromatin binding"/>
    <property type="evidence" value="ECO:0007669"/>
    <property type="project" value="TreeGrafter"/>
</dbReference>
<keyword evidence="3" id="KW-0677">Repeat</keyword>
<evidence type="ECO:0000256" key="3">
    <source>
        <dbReference type="ARBA" id="ARBA00022737"/>
    </source>
</evidence>
<feature type="region of interest" description="Disordered" evidence="6">
    <location>
        <begin position="1014"/>
        <end position="1115"/>
    </location>
</feature>
<dbReference type="SMART" id="SM00320">
    <property type="entry name" value="WD40"/>
    <property type="match status" value="6"/>
</dbReference>
<dbReference type="Pfam" id="PF20946">
    <property type="entry name" value="Ctf4_C"/>
    <property type="match status" value="1"/>
</dbReference>
<dbReference type="GO" id="GO:0006281">
    <property type="term" value="P:DNA repair"/>
    <property type="evidence" value="ECO:0007669"/>
    <property type="project" value="TreeGrafter"/>
</dbReference>
<name>A0A9Q5HW05_SANBA</name>
<dbReference type="Gene3D" id="2.130.10.10">
    <property type="entry name" value="YVTN repeat-like/Quinoprotein amine dehydrogenase"/>
    <property type="match status" value="2"/>
</dbReference>
<dbReference type="PANTHER" id="PTHR19932">
    <property type="entry name" value="WD REPEAT AND HMG-BOX DNA BINDING PROTEIN"/>
    <property type="match status" value="1"/>
</dbReference>
<accession>A0A9Q5HW05</accession>
<dbReference type="InterPro" id="IPR001680">
    <property type="entry name" value="WD40_rpt"/>
</dbReference>
<dbReference type="GO" id="GO:0043596">
    <property type="term" value="C:nuclear replication fork"/>
    <property type="evidence" value="ECO:0007669"/>
    <property type="project" value="TreeGrafter"/>
</dbReference>
<evidence type="ECO:0000256" key="2">
    <source>
        <dbReference type="ARBA" id="ARBA00022574"/>
    </source>
</evidence>
<dbReference type="Pfam" id="PF12341">
    <property type="entry name" value="Mcl1_mid"/>
    <property type="match status" value="1"/>
</dbReference>
<feature type="repeat" description="WD" evidence="5">
    <location>
        <begin position="135"/>
        <end position="176"/>
    </location>
</feature>
<evidence type="ECO:0000313" key="10">
    <source>
        <dbReference type="EMBL" id="OCB86900.1"/>
    </source>
</evidence>
<comment type="subcellular location">
    <subcellularLocation>
        <location evidence="1">Nucleus</location>
    </subcellularLocation>
</comment>
<dbReference type="SUPFAM" id="SSF50978">
    <property type="entry name" value="WD40 repeat-like"/>
    <property type="match status" value="1"/>
</dbReference>
<dbReference type="GO" id="GO:0000278">
    <property type="term" value="P:mitotic cell cycle"/>
    <property type="evidence" value="ECO:0007669"/>
    <property type="project" value="TreeGrafter"/>
</dbReference>
<comment type="caution">
    <text evidence="10">The sequence shown here is derived from an EMBL/GenBank/DDBJ whole genome shotgun (WGS) entry which is preliminary data.</text>
</comment>
<evidence type="ECO:0000259" key="9">
    <source>
        <dbReference type="Pfam" id="PF24817"/>
    </source>
</evidence>
<dbReference type="PROSITE" id="PS00678">
    <property type="entry name" value="WD_REPEATS_1"/>
    <property type="match status" value="1"/>
</dbReference>
<feature type="compositionally biased region" description="Basic and acidic residues" evidence="6">
    <location>
        <begin position="906"/>
        <end position="915"/>
    </location>
</feature>
<keyword evidence="11" id="KW-1185">Reference proteome</keyword>
<feature type="region of interest" description="Disordered" evidence="6">
    <location>
        <begin position="842"/>
        <end position="982"/>
    </location>
</feature>
<dbReference type="OrthoDB" id="427368at2759"/>
<dbReference type="EMBL" id="LNZH02000198">
    <property type="protein sequence ID" value="OCB86900.1"/>
    <property type="molecule type" value="Genomic_DNA"/>
</dbReference>
<evidence type="ECO:0000259" key="7">
    <source>
        <dbReference type="Pfam" id="PF12341"/>
    </source>
</evidence>
<feature type="compositionally biased region" description="Basic and acidic residues" evidence="6">
    <location>
        <begin position="929"/>
        <end position="943"/>
    </location>
</feature>
<feature type="domain" description="WDHD1 first WD40" evidence="9">
    <location>
        <begin position="9"/>
        <end position="309"/>
    </location>
</feature>
<feature type="domain" description="WDHD1/CFT4 helical bundle" evidence="8">
    <location>
        <begin position="720"/>
        <end position="815"/>
    </location>
</feature>
<gene>
    <name evidence="10" type="ORF">A7U60_g6073</name>
</gene>
<dbReference type="AlphaFoldDB" id="A0A9Q5HW05"/>
<dbReference type="InterPro" id="IPR022100">
    <property type="entry name" value="WDHD1/CFT4_beta-prop_2nd"/>
</dbReference>
<dbReference type="InterPro" id="IPR036322">
    <property type="entry name" value="WD40_repeat_dom_sf"/>
</dbReference>
<feature type="repeat" description="WD" evidence="5">
    <location>
        <begin position="8"/>
        <end position="49"/>
    </location>
</feature>
<reference evidence="10" key="1">
    <citation type="submission" date="2016-06" db="EMBL/GenBank/DDBJ databases">
        <title>Draft Genome sequence of the fungus Inonotus baumii.</title>
        <authorList>
            <person name="Zhu H."/>
            <person name="Lin W."/>
        </authorList>
    </citation>
    <scope>NUCLEOTIDE SEQUENCE</scope>
    <source>
        <strain evidence="10">821</strain>
    </source>
</reference>
<dbReference type="PROSITE" id="PS50294">
    <property type="entry name" value="WD_REPEATS_REGION"/>
    <property type="match status" value="2"/>
</dbReference>
<proteinExistence type="predicted"/>
<dbReference type="InterPro" id="IPR057646">
    <property type="entry name" value="WD40_WDHD1_1st"/>
</dbReference>
<keyword evidence="2 5" id="KW-0853">WD repeat</keyword>
<organism evidence="10 11">
    <name type="scientific">Sanghuangporus baumii</name>
    <name type="common">Phellinus baumii</name>
    <dbReference type="NCBI Taxonomy" id="108892"/>
    <lineage>
        <taxon>Eukaryota</taxon>
        <taxon>Fungi</taxon>
        <taxon>Dikarya</taxon>
        <taxon>Basidiomycota</taxon>
        <taxon>Agaricomycotina</taxon>
        <taxon>Agaricomycetes</taxon>
        <taxon>Hymenochaetales</taxon>
        <taxon>Hymenochaetaceae</taxon>
        <taxon>Sanghuangporus</taxon>
    </lineage>
</organism>
<evidence type="ECO:0000256" key="1">
    <source>
        <dbReference type="ARBA" id="ARBA00004123"/>
    </source>
</evidence>
<evidence type="ECO:0000256" key="4">
    <source>
        <dbReference type="ARBA" id="ARBA00023242"/>
    </source>
</evidence>
<dbReference type="InterPro" id="IPR015943">
    <property type="entry name" value="WD40/YVTN_repeat-like_dom_sf"/>
</dbReference>
<dbReference type="Proteomes" id="UP000757232">
    <property type="component" value="Unassembled WGS sequence"/>
</dbReference>
<sequence length="1115" mass="123013">MSDKLVLNTAHPAGRTFLTFSRDGEILYTGGSDSLVRVWKADSGADREPETALDAEEPITALGVDNNGWLSGSEDSHVRRYLKTGTDLESLIMRANAIPIRYISVDPKGRRVAVASDETVVRIIDLDETTNVKLLEGHRKGVRSATWHPSGTLLTTCSSDGKIVVWDLSEEEPKVEKTLEGIIPAVNDNESNEFGHECAAVWHPSGIYFVVATKAHEIITVSRSTWSKVSSFTSEDCLGAVTALSFSANGMYLASACKTGIFIWATQSRRVIAHSVPLSQEISQNSTVHSLAFSAGYNLLAWTDNNGNLARWPGVIPASHPSPTKQNVSVSIGVPTHRPGAQILFGNDAAGAGDGTGGGYEDNDLDGAIDERDDDWIIDDLGDGMKDKPDQEYGLREMVSVTKAQPTFQPGSTPFQHKRRYLAFNNIGAVEVVDQDTHHIVNVEFHDQTTRKNYHFTDSYKFDLAAVGERGVVYVCPPEGIHPARIYYKPYATWASLSEWTYELPKGERAIAVAAGGTPPSRSLRVLQEADAEGNGYVAIATDRGLIRFFSGGGAQRGPIWAIDGDIVSMVAGRDYVFVVHREGGTSLDGNQNLRYTLRTADTFRAMHTGRLPINKGHTLRWIGISDEGAPVIYDSAERLMMLEHYRFTAQGSWVVLLDATLLARRAGKDESYWPVGVTGSTLITIILKGREEYPGFPRPLPQEIEMHMPYLDMDSPEAQKEERVARETILLDHLRDALDEDELTTEDISRTELDLDKELIQLVQLCCKHDRLQRALDEAKALHHTASLDKAIKIADFYHLAGLREKLNVIQRIRLSADRLRDERARRSDWRVAVGVVSPARDPFSGAEQNAQRLLQDARPPTTVHRPRLQAAAPSQEPSPFAKKPIAPEQAMEPSSSRTLIDASPPEKRKRDYIDENVSFDPQASETNAKRRAVDDFSEQKKPNPFAKKPGAVNGNGSDGAKPNPFLRKLAPTKSLHKSETFFDKVNAAETEVEKSKRKQATLLGMLPVDERKKVSKMGKKNTTIEELESTTIETQDETQDSLTNGQDEDGDVAMNGSTAQEHDEESTLSAAVSQEQESVVTTQVQTQLADEDEEPIEWPDTPPTAPVELTTEA</sequence>
<feature type="domain" description="WDHD1/CFT4 second beta-propeller" evidence="7">
    <location>
        <begin position="407"/>
        <end position="710"/>
    </location>
</feature>
<evidence type="ECO:0000313" key="11">
    <source>
        <dbReference type="Proteomes" id="UP000757232"/>
    </source>
</evidence>
<dbReference type="PANTHER" id="PTHR19932:SF10">
    <property type="entry name" value="WD REPEAT AND HMG-BOX DNA-BINDING PROTEIN 1"/>
    <property type="match status" value="1"/>
</dbReference>
<evidence type="ECO:0000256" key="5">
    <source>
        <dbReference type="PROSITE-ProRule" id="PRU00221"/>
    </source>
</evidence>
<dbReference type="InterPro" id="IPR048591">
    <property type="entry name" value="WDHD1/CFT4_hel"/>
</dbReference>
<feature type="compositionally biased region" description="Low complexity" evidence="6">
    <location>
        <begin position="1074"/>
        <end position="1089"/>
    </location>
</feature>
<evidence type="ECO:0000259" key="8">
    <source>
        <dbReference type="Pfam" id="PF20946"/>
    </source>
</evidence>
<dbReference type="InterPro" id="IPR019775">
    <property type="entry name" value="WD40_repeat_CS"/>
</dbReference>
<keyword evidence="4" id="KW-0539">Nucleus</keyword>
<dbReference type="Pfam" id="PF24817">
    <property type="entry name" value="WD40_WDHD1_1st"/>
    <property type="match status" value="1"/>
</dbReference>
<dbReference type="PROSITE" id="PS50082">
    <property type="entry name" value="WD_REPEATS_2"/>
    <property type="match status" value="2"/>
</dbReference>
<protein>
    <submittedName>
        <fullName evidence="10">WD40 repeat-like protein</fullName>
    </submittedName>
</protein>
<dbReference type="GO" id="GO:0006261">
    <property type="term" value="P:DNA-templated DNA replication"/>
    <property type="evidence" value="ECO:0007669"/>
    <property type="project" value="TreeGrafter"/>
</dbReference>